<gene>
    <name evidence="6" type="ORF">GJU41_20410</name>
</gene>
<evidence type="ECO:0000256" key="3">
    <source>
        <dbReference type="ARBA" id="ARBA00022630"/>
    </source>
</evidence>
<dbReference type="RefSeq" id="WP_070875817.1">
    <property type="nucleotide sequence ID" value="NZ_CAJFZX010000009.1"/>
</dbReference>
<keyword evidence="7" id="KW-1185">Reference proteome</keyword>
<sequence>MKDPYECIIIGAGIAGLQAAIQLGRYTRRVLVIDSGSGRSTLCRSYHNILGWPEGVSGQTLRELGKEQAERSGIHFLNGRVTGVKKAGSIFHVETANGEKHEAMRILLATGLTDRLPDLPNLLPCLGISIYVCPDCDGYEVQEKKTLILGSGTAGANLALTLTYWTSDLIYINHEKENVPEEIKTKLDEKGIVCVEEAIASVLVKDPSEFIGVKLSDGRKIYGERAFTAFGGNTVHSELAGMLGAERLQNKHVVVNPRTKETSVQHVWAAGDIGVHSEQVTIAMGDGCQAAIWIHKSLL</sequence>
<feature type="domain" description="FAD/NAD(P)-binding" evidence="5">
    <location>
        <begin position="6"/>
        <end position="287"/>
    </location>
</feature>
<evidence type="ECO:0000256" key="1">
    <source>
        <dbReference type="ARBA" id="ARBA00001974"/>
    </source>
</evidence>
<dbReference type="Proteomes" id="UP000441585">
    <property type="component" value="Unassembled WGS sequence"/>
</dbReference>
<dbReference type="PRINTS" id="PR00368">
    <property type="entry name" value="FADPNR"/>
</dbReference>
<dbReference type="AlphaFoldDB" id="A0A6I2MEX4"/>
<dbReference type="InterPro" id="IPR023753">
    <property type="entry name" value="FAD/NAD-binding_dom"/>
</dbReference>
<evidence type="ECO:0000313" key="7">
    <source>
        <dbReference type="Proteomes" id="UP000441585"/>
    </source>
</evidence>
<evidence type="ECO:0000313" key="6">
    <source>
        <dbReference type="EMBL" id="MRX56329.1"/>
    </source>
</evidence>
<comment type="subunit">
    <text evidence="2">Homodimer.</text>
</comment>
<comment type="cofactor">
    <cofactor evidence="1">
        <name>FAD</name>
        <dbReference type="ChEBI" id="CHEBI:57692"/>
    </cofactor>
</comment>
<dbReference type="InterPro" id="IPR036188">
    <property type="entry name" value="FAD/NAD-bd_sf"/>
</dbReference>
<protein>
    <submittedName>
        <fullName evidence="6">NAD(P)-binding protein</fullName>
    </submittedName>
</protein>
<comment type="caution">
    <text evidence="6">The sequence shown here is derived from an EMBL/GenBank/DDBJ whole genome shotgun (WGS) entry which is preliminary data.</text>
</comment>
<evidence type="ECO:0000256" key="2">
    <source>
        <dbReference type="ARBA" id="ARBA00011738"/>
    </source>
</evidence>
<proteinExistence type="predicted"/>
<evidence type="ECO:0000256" key="4">
    <source>
        <dbReference type="ARBA" id="ARBA00023002"/>
    </source>
</evidence>
<organism evidence="6 7">
    <name type="scientific">Metabacillus idriensis</name>
    <dbReference type="NCBI Taxonomy" id="324768"/>
    <lineage>
        <taxon>Bacteria</taxon>
        <taxon>Bacillati</taxon>
        <taxon>Bacillota</taxon>
        <taxon>Bacilli</taxon>
        <taxon>Bacillales</taxon>
        <taxon>Bacillaceae</taxon>
        <taxon>Metabacillus</taxon>
    </lineage>
</organism>
<dbReference type="InterPro" id="IPR050097">
    <property type="entry name" value="Ferredoxin-NADP_redctase_2"/>
</dbReference>
<dbReference type="Pfam" id="PF07992">
    <property type="entry name" value="Pyr_redox_2"/>
    <property type="match status" value="1"/>
</dbReference>
<dbReference type="PRINTS" id="PR00469">
    <property type="entry name" value="PNDRDTASEII"/>
</dbReference>
<keyword evidence="4" id="KW-0560">Oxidoreductase</keyword>
<dbReference type="PANTHER" id="PTHR48105">
    <property type="entry name" value="THIOREDOXIN REDUCTASE 1-RELATED-RELATED"/>
    <property type="match status" value="1"/>
</dbReference>
<dbReference type="EMBL" id="WKKF01000011">
    <property type="protein sequence ID" value="MRX56329.1"/>
    <property type="molecule type" value="Genomic_DNA"/>
</dbReference>
<keyword evidence="3" id="KW-0285">Flavoprotein</keyword>
<evidence type="ECO:0000259" key="5">
    <source>
        <dbReference type="Pfam" id="PF07992"/>
    </source>
</evidence>
<name>A0A6I2MEX4_9BACI</name>
<dbReference type="Gene3D" id="3.50.50.60">
    <property type="entry name" value="FAD/NAD(P)-binding domain"/>
    <property type="match status" value="2"/>
</dbReference>
<dbReference type="GO" id="GO:0016491">
    <property type="term" value="F:oxidoreductase activity"/>
    <property type="evidence" value="ECO:0007669"/>
    <property type="project" value="UniProtKB-KW"/>
</dbReference>
<reference evidence="6 7" key="1">
    <citation type="submission" date="2019-11" db="EMBL/GenBank/DDBJ databases">
        <title>Bacillus idriensis genome.</title>
        <authorList>
            <person name="Konopka E.N."/>
            <person name="Newman J.D."/>
        </authorList>
    </citation>
    <scope>NUCLEOTIDE SEQUENCE [LARGE SCALE GENOMIC DNA]</scope>
    <source>
        <strain evidence="6 7">DSM 19097</strain>
    </source>
</reference>
<accession>A0A6I2MEX4</accession>
<dbReference type="SUPFAM" id="SSF51905">
    <property type="entry name" value="FAD/NAD(P)-binding domain"/>
    <property type="match status" value="1"/>
</dbReference>